<dbReference type="GO" id="GO:0043856">
    <property type="term" value="F:anti-sigma factor antagonist activity"/>
    <property type="evidence" value="ECO:0007669"/>
    <property type="project" value="InterPro"/>
</dbReference>
<evidence type="ECO:0000256" key="2">
    <source>
        <dbReference type="RuleBase" id="RU003749"/>
    </source>
</evidence>
<proteinExistence type="inferred from homology"/>
<dbReference type="NCBIfam" id="TIGR00377">
    <property type="entry name" value="ant_ant_sig"/>
    <property type="match status" value="1"/>
</dbReference>
<dbReference type="Proteomes" id="UP000587527">
    <property type="component" value="Unassembled WGS sequence"/>
</dbReference>
<evidence type="ECO:0000256" key="1">
    <source>
        <dbReference type="ARBA" id="ARBA00009013"/>
    </source>
</evidence>
<dbReference type="Gene3D" id="3.30.750.24">
    <property type="entry name" value="STAS domain"/>
    <property type="match status" value="1"/>
</dbReference>
<keyword evidence="5" id="KW-1185">Reference proteome</keyword>
<comment type="caution">
    <text evidence="4">The sequence shown here is derived from an EMBL/GenBank/DDBJ whole genome shotgun (WGS) entry which is preliminary data.</text>
</comment>
<name>A0A841BN95_9ACTN</name>
<dbReference type="AlphaFoldDB" id="A0A841BN95"/>
<organism evidence="4 5">
    <name type="scientific">Allocatelliglobosispora scoriae</name>
    <dbReference type="NCBI Taxonomy" id="643052"/>
    <lineage>
        <taxon>Bacteria</taxon>
        <taxon>Bacillati</taxon>
        <taxon>Actinomycetota</taxon>
        <taxon>Actinomycetes</taxon>
        <taxon>Micromonosporales</taxon>
        <taxon>Micromonosporaceae</taxon>
        <taxon>Allocatelliglobosispora</taxon>
    </lineage>
</organism>
<evidence type="ECO:0000313" key="4">
    <source>
        <dbReference type="EMBL" id="MBB5868756.1"/>
    </source>
</evidence>
<dbReference type="PANTHER" id="PTHR33495:SF2">
    <property type="entry name" value="ANTI-SIGMA FACTOR ANTAGONIST TM_1081-RELATED"/>
    <property type="match status" value="1"/>
</dbReference>
<dbReference type="InterPro" id="IPR002645">
    <property type="entry name" value="STAS_dom"/>
</dbReference>
<dbReference type="CDD" id="cd07043">
    <property type="entry name" value="STAS_anti-anti-sigma_factors"/>
    <property type="match status" value="1"/>
</dbReference>
<accession>A0A841BN95</accession>
<evidence type="ECO:0000313" key="5">
    <source>
        <dbReference type="Proteomes" id="UP000587527"/>
    </source>
</evidence>
<dbReference type="PANTHER" id="PTHR33495">
    <property type="entry name" value="ANTI-SIGMA FACTOR ANTAGONIST TM_1081-RELATED-RELATED"/>
    <property type="match status" value="1"/>
</dbReference>
<dbReference type="RefSeq" id="WP_184834925.1">
    <property type="nucleotide sequence ID" value="NZ_JACHMN010000002.1"/>
</dbReference>
<comment type="similarity">
    <text evidence="1 2">Belongs to the anti-sigma-factor antagonist family.</text>
</comment>
<dbReference type="SUPFAM" id="SSF52091">
    <property type="entry name" value="SpoIIaa-like"/>
    <property type="match status" value="1"/>
</dbReference>
<feature type="domain" description="STAS" evidence="3">
    <location>
        <begin position="8"/>
        <end position="109"/>
    </location>
</feature>
<dbReference type="InterPro" id="IPR036513">
    <property type="entry name" value="STAS_dom_sf"/>
</dbReference>
<dbReference type="InterPro" id="IPR003658">
    <property type="entry name" value="Anti-sigma_ant"/>
</dbReference>
<reference evidence="4 5" key="1">
    <citation type="submission" date="2020-08" db="EMBL/GenBank/DDBJ databases">
        <title>Sequencing the genomes of 1000 actinobacteria strains.</title>
        <authorList>
            <person name="Klenk H.-P."/>
        </authorList>
    </citation>
    <scope>NUCLEOTIDE SEQUENCE [LARGE SCALE GENOMIC DNA]</scope>
    <source>
        <strain evidence="4 5">DSM 45362</strain>
    </source>
</reference>
<protein>
    <recommendedName>
        <fullName evidence="2">Anti-sigma factor antagonist</fullName>
    </recommendedName>
</protein>
<sequence length="109" mass="11323">MSTHVDHDGTVRLTLDGEIDLQVKDELDTTLNDVLASDSPGVLIDVTAVTFLDSSGIGTLVRGYRQAEIADKGFRITGAQGMVLRVLQVTGVAELLAAGPAAARSADAS</sequence>
<evidence type="ECO:0000259" key="3">
    <source>
        <dbReference type="PROSITE" id="PS50801"/>
    </source>
</evidence>
<dbReference type="Pfam" id="PF01740">
    <property type="entry name" value="STAS"/>
    <property type="match status" value="1"/>
</dbReference>
<dbReference type="EMBL" id="JACHMN010000002">
    <property type="protein sequence ID" value="MBB5868756.1"/>
    <property type="molecule type" value="Genomic_DNA"/>
</dbReference>
<gene>
    <name evidence="4" type="ORF">F4553_002135</name>
</gene>
<dbReference type="PROSITE" id="PS50801">
    <property type="entry name" value="STAS"/>
    <property type="match status" value="1"/>
</dbReference>